<proteinExistence type="predicted"/>
<dbReference type="PANTHER" id="PTHR12526">
    <property type="entry name" value="GLYCOSYLTRANSFERASE"/>
    <property type="match status" value="1"/>
</dbReference>
<dbReference type="InterPro" id="IPR001296">
    <property type="entry name" value="Glyco_trans_1"/>
</dbReference>
<dbReference type="OrthoDB" id="9811902at2"/>
<name>A0A2N9MA65_9BACT</name>
<evidence type="ECO:0000313" key="3">
    <source>
        <dbReference type="EMBL" id="SPE32302.1"/>
    </source>
</evidence>
<accession>A0A2N9MA65</accession>
<dbReference type="InterPro" id="IPR028098">
    <property type="entry name" value="Glyco_trans_4-like_N"/>
</dbReference>
<protein>
    <submittedName>
        <fullName evidence="3">Uncharacterized protein</fullName>
    </submittedName>
</protein>
<evidence type="ECO:0000259" key="2">
    <source>
        <dbReference type="Pfam" id="PF13579"/>
    </source>
</evidence>
<dbReference type="EMBL" id="OKRB01000160">
    <property type="protein sequence ID" value="SPE32302.1"/>
    <property type="molecule type" value="Genomic_DNA"/>
</dbReference>
<dbReference type="Proteomes" id="UP000239735">
    <property type="component" value="Unassembled WGS sequence"/>
</dbReference>
<dbReference type="CDD" id="cd03794">
    <property type="entry name" value="GT4_WbuB-like"/>
    <property type="match status" value="1"/>
</dbReference>
<feature type="domain" description="Glycosyltransferase subfamily 4-like N-terminal" evidence="2">
    <location>
        <begin position="14"/>
        <end position="192"/>
    </location>
</feature>
<gene>
    <name evidence="3" type="ORF">SBA5_970027</name>
</gene>
<dbReference type="SUPFAM" id="SSF53756">
    <property type="entry name" value="UDP-Glycosyltransferase/glycogen phosphorylase"/>
    <property type="match status" value="1"/>
</dbReference>
<evidence type="ECO:0000313" key="4">
    <source>
        <dbReference type="Proteomes" id="UP000239735"/>
    </source>
</evidence>
<sequence>MRILVNDFSGGSYETELSRELARRGHNILHVFFADNVSTPKGEIRSKAGDTSCFEIEGLHVPLKFSKHSIRTRRRADIAYGKAVAGKVAAFKPDVIISANMPLDAQDILQKTARKHNAKFVFWMTEVYSFAMRFVLQRKLGPLSRPIANYYEQVEQRLLKQSDAVVCITPRFRELAINWGVQASRVSVIENWAPLSEVMPADKDNPWSREHGVDRKFCFMYSGTLGSKHRPELLLSLARYLEACGNAQLVVVAAGPGVEWLRARAQDIQKDVLTILPLQPYKKISEMLGASDVLIALLDSKAGTFAVPSKIPTYLCAGRALIVAAPGENQAAAIVEQAEAGIVISPDNTADIVKAAKELMENTELRARYASNARAYALRTFDIEDITDRFLQVLGESYVLQMS</sequence>
<dbReference type="Pfam" id="PF00534">
    <property type="entry name" value="Glycos_transf_1"/>
    <property type="match status" value="1"/>
</dbReference>
<reference evidence="4" key="1">
    <citation type="submission" date="2018-02" db="EMBL/GenBank/DDBJ databases">
        <authorList>
            <person name="Hausmann B."/>
        </authorList>
    </citation>
    <scope>NUCLEOTIDE SEQUENCE [LARGE SCALE GENOMIC DNA]</scope>
    <source>
        <strain evidence="4">Peat soil MAG SbA5</strain>
    </source>
</reference>
<evidence type="ECO:0000259" key="1">
    <source>
        <dbReference type="Pfam" id="PF00534"/>
    </source>
</evidence>
<feature type="domain" description="Glycosyl transferase family 1" evidence="1">
    <location>
        <begin position="211"/>
        <end position="375"/>
    </location>
</feature>
<dbReference type="Pfam" id="PF13579">
    <property type="entry name" value="Glyco_trans_4_4"/>
    <property type="match status" value="1"/>
</dbReference>
<dbReference type="Gene3D" id="3.40.50.2000">
    <property type="entry name" value="Glycogen Phosphorylase B"/>
    <property type="match status" value="2"/>
</dbReference>
<dbReference type="GO" id="GO:0016757">
    <property type="term" value="F:glycosyltransferase activity"/>
    <property type="evidence" value="ECO:0007669"/>
    <property type="project" value="InterPro"/>
</dbReference>
<organism evidence="3 4">
    <name type="scientific">Candidatus Sulfuritelmatomonas gaucii</name>
    <dbReference type="NCBI Taxonomy" id="2043161"/>
    <lineage>
        <taxon>Bacteria</taxon>
        <taxon>Pseudomonadati</taxon>
        <taxon>Acidobacteriota</taxon>
        <taxon>Terriglobia</taxon>
        <taxon>Terriglobales</taxon>
        <taxon>Acidobacteriaceae</taxon>
        <taxon>Candidatus Sulfuritelmatomonas</taxon>
    </lineage>
</organism>
<dbReference type="AlphaFoldDB" id="A0A2N9MA65"/>